<evidence type="ECO:0000256" key="4">
    <source>
        <dbReference type="ARBA" id="ARBA00022618"/>
    </source>
</evidence>
<dbReference type="Gene3D" id="3.40.50.11690">
    <property type="entry name" value="Cell division protein FtsQ/DivIB"/>
    <property type="match status" value="1"/>
</dbReference>
<reference evidence="11 12" key="1">
    <citation type="submission" date="2019-07" db="EMBL/GenBank/DDBJ databases">
        <title>The draft genome sequence of Vibrio algivorus M1486.</title>
        <authorList>
            <person name="Meng X."/>
        </authorList>
    </citation>
    <scope>NUCLEOTIDE SEQUENCE [LARGE SCALE GENOMIC DNA]</scope>
    <source>
        <strain evidence="11 12">M1486</strain>
    </source>
</reference>
<dbReference type="PANTHER" id="PTHR35851">
    <property type="entry name" value="CELL DIVISION PROTEIN FTSQ"/>
    <property type="match status" value="1"/>
</dbReference>
<evidence type="ECO:0000313" key="11">
    <source>
        <dbReference type="EMBL" id="TVO35486.1"/>
    </source>
</evidence>
<evidence type="ECO:0000256" key="7">
    <source>
        <dbReference type="ARBA" id="ARBA00023136"/>
    </source>
</evidence>
<evidence type="ECO:0000256" key="3">
    <source>
        <dbReference type="ARBA" id="ARBA00022519"/>
    </source>
</evidence>
<proteinExistence type="inferred from homology"/>
<gene>
    <name evidence="9" type="primary">ftsQ</name>
    <name evidence="11" type="ORF">FOF44_11880</name>
</gene>
<dbReference type="Pfam" id="PF03799">
    <property type="entry name" value="FtsQ_DivIB_C"/>
    <property type="match status" value="1"/>
</dbReference>
<dbReference type="GO" id="GO:0043093">
    <property type="term" value="P:FtsZ-dependent cytokinesis"/>
    <property type="evidence" value="ECO:0007669"/>
    <property type="project" value="UniProtKB-UniRule"/>
</dbReference>
<dbReference type="Proteomes" id="UP000319828">
    <property type="component" value="Unassembled WGS sequence"/>
</dbReference>
<evidence type="ECO:0000256" key="1">
    <source>
        <dbReference type="ARBA" id="ARBA00004370"/>
    </source>
</evidence>
<protein>
    <recommendedName>
        <fullName evidence="9">Cell division protein FtsQ</fullName>
    </recommendedName>
</protein>
<dbReference type="PANTHER" id="PTHR35851:SF1">
    <property type="entry name" value="CELL DIVISION PROTEIN FTSQ"/>
    <property type="match status" value="1"/>
</dbReference>
<keyword evidence="8 9" id="KW-0131">Cell cycle</keyword>
<comment type="similarity">
    <text evidence="9">Belongs to the FtsQ/DivIB family. FtsQ subfamily.</text>
</comment>
<dbReference type="InterPro" id="IPR045335">
    <property type="entry name" value="FtsQ_C_sf"/>
</dbReference>
<evidence type="ECO:0000256" key="9">
    <source>
        <dbReference type="HAMAP-Rule" id="MF_00911"/>
    </source>
</evidence>
<evidence type="ECO:0000256" key="6">
    <source>
        <dbReference type="ARBA" id="ARBA00022989"/>
    </source>
</evidence>
<keyword evidence="5 9" id="KW-0812">Transmembrane</keyword>
<dbReference type="GO" id="GO:0032153">
    <property type="term" value="C:cell division site"/>
    <property type="evidence" value="ECO:0007669"/>
    <property type="project" value="UniProtKB-UniRule"/>
</dbReference>
<feature type="transmembrane region" description="Helical" evidence="9">
    <location>
        <begin position="20"/>
        <end position="46"/>
    </location>
</feature>
<evidence type="ECO:0000256" key="8">
    <source>
        <dbReference type="ARBA" id="ARBA00023306"/>
    </source>
</evidence>
<keyword evidence="4 9" id="KW-0132">Cell division</keyword>
<dbReference type="AlphaFoldDB" id="A0A557P4A0"/>
<dbReference type="EMBL" id="VMKJ01000024">
    <property type="protein sequence ID" value="TVO35486.1"/>
    <property type="molecule type" value="Genomic_DNA"/>
</dbReference>
<evidence type="ECO:0000313" key="12">
    <source>
        <dbReference type="Proteomes" id="UP000319828"/>
    </source>
</evidence>
<accession>A0A557P4A0</accession>
<dbReference type="OrthoDB" id="9790370at2"/>
<dbReference type="PROSITE" id="PS51779">
    <property type="entry name" value="POTRA"/>
    <property type="match status" value="1"/>
</dbReference>
<comment type="subunit">
    <text evidence="9">Part of a complex composed of FtsB, FtsL and FtsQ.</text>
</comment>
<dbReference type="Pfam" id="PF08478">
    <property type="entry name" value="POTRA_1"/>
    <property type="match status" value="1"/>
</dbReference>
<keyword evidence="7 9" id="KW-0472">Membrane</keyword>
<sequence length="258" mass="29262">MNIIAEDLVEDDIQSSSKQHWVGGVFLLLVVIGIGTLIYSTFSWMIDDQRLPLSRLMVEGDLHHVSPKQVQGALAELPRMGTFMTQDVDQLQQVLQTLPWVAQISIRKQWPDLIKVYIVEYKAIAIWNGNSLLSPEGHIFNGHPEDAPESTVNLYGPEGSSEQVLSVWQKSTQKLKPLGRTITSVVLNDRRAWQLILDNGIRLELGKDAREDRLNRFIKLYSRLGDKVEQISYIDLRYDTGAAVGWIPDDDSAQERNK</sequence>
<dbReference type="HAMAP" id="MF_00911">
    <property type="entry name" value="FtsQ_subfam"/>
    <property type="match status" value="1"/>
</dbReference>
<name>A0A557P4A0_9VIBR</name>
<dbReference type="Gene3D" id="3.10.20.310">
    <property type="entry name" value="membrane protein fhac"/>
    <property type="match status" value="1"/>
</dbReference>
<dbReference type="InterPro" id="IPR013685">
    <property type="entry name" value="POTRA_FtsQ_type"/>
</dbReference>
<comment type="subcellular location">
    <subcellularLocation>
        <location evidence="9">Cell inner membrane</location>
        <topology evidence="9">Single-pass type II membrane protein</topology>
    </subcellularLocation>
    <subcellularLocation>
        <location evidence="1">Membrane</location>
    </subcellularLocation>
    <text evidence="9">Localizes to the division septum.</text>
</comment>
<dbReference type="GO" id="GO:0005886">
    <property type="term" value="C:plasma membrane"/>
    <property type="evidence" value="ECO:0007669"/>
    <property type="project" value="UniProtKB-SubCell"/>
</dbReference>
<feature type="domain" description="POTRA" evidence="10">
    <location>
        <begin position="51"/>
        <end position="121"/>
    </location>
</feature>
<dbReference type="RefSeq" id="WP_144388518.1">
    <property type="nucleotide sequence ID" value="NZ_CANNCB010000016.1"/>
</dbReference>
<dbReference type="GO" id="GO:0090529">
    <property type="term" value="P:cell septum assembly"/>
    <property type="evidence" value="ECO:0007669"/>
    <property type="project" value="InterPro"/>
</dbReference>
<evidence type="ECO:0000256" key="2">
    <source>
        <dbReference type="ARBA" id="ARBA00022475"/>
    </source>
</evidence>
<keyword evidence="6 9" id="KW-1133">Transmembrane helix</keyword>
<organism evidence="11 12">
    <name type="scientific">Vibrio algivorus</name>
    <dbReference type="NCBI Taxonomy" id="1667024"/>
    <lineage>
        <taxon>Bacteria</taxon>
        <taxon>Pseudomonadati</taxon>
        <taxon>Pseudomonadota</taxon>
        <taxon>Gammaproteobacteria</taxon>
        <taxon>Vibrionales</taxon>
        <taxon>Vibrionaceae</taxon>
        <taxon>Vibrio</taxon>
    </lineage>
</organism>
<dbReference type="InterPro" id="IPR034746">
    <property type="entry name" value="POTRA"/>
</dbReference>
<keyword evidence="3 9" id="KW-0997">Cell inner membrane</keyword>
<dbReference type="InterPro" id="IPR026579">
    <property type="entry name" value="FtsQ"/>
</dbReference>
<evidence type="ECO:0000256" key="5">
    <source>
        <dbReference type="ARBA" id="ARBA00022692"/>
    </source>
</evidence>
<keyword evidence="2 9" id="KW-1003">Cell membrane</keyword>
<dbReference type="InterPro" id="IPR005548">
    <property type="entry name" value="Cell_div_FtsQ/DivIB_C"/>
</dbReference>
<comment type="function">
    <text evidence="9">Essential cell division protein. May link together the upstream cell division proteins, which are predominantly cytoplasmic, with the downstream cell division proteins, which are predominantly periplasmic. May control correct divisome assembly.</text>
</comment>
<evidence type="ECO:0000259" key="10">
    <source>
        <dbReference type="PROSITE" id="PS51779"/>
    </source>
</evidence>
<comment type="caution">
    <text evidence="11">The sequence shown here is derived from an EMBL/GenBank/DDBJ whole genome shotgun (WGS) entry which is preliminary data.</text>
</comment>